<accession>A0A0Q0SJK2</accession>
<sequence length="83" mass="9503">MSDNSDEQALKVQKIKAATELQQELRRMVADQLTGKMDWVRARIYWRTRLPGIPADELAEALTHVLAGGSLRQEIHSRTQNFL</sequence>
<keyword evidence="2" id="KW-1185">Reference proteome</keyword>
<dbReference type="RefSeq" id="WP_055104916.1">
    <property type="nucleotide sequence ID" value="NZ_LLWH01000232.1"/>
</dbReference>
<dbReference type="Proteomes" id="UP000050342">
    <property type="component" value="Unassembled WGS sequence"/>
</dbReference>
<gene>
    <name evidence="1" type="ORF">AQS70_17585</name>
</gene>
<dbReference type="STRING" id="1563157.AQS70_17585"/>
<protein>
    <submittedName>
        <fullName evidence="1">Uncharacterized protein</fullName>
    </submittedName>
</protein>
<dbReference type="AlphaFoldDB" id="A0A0Q0SJK2"/>
<organism evidence="1 2">
    <name type="scientific">Pseudomonas endophytica</name>
    <dbReference type="NCBI Taxonomy" id="1563157"/>
    <lineage>
        <taxon>Bacteria</taxon>
        <taxon>Pseudomonadati</taxon>
        <taxon>Pseudomonadota</taxon>
        <taxon>Gammaproteobacteria</taxon>
        <taxon>Pseudomonadales</taxon>
        <taxon>Pseudomonadaceae</taxon>
        <taxon>Pseudomonas</taxon>
    </lineage>
</organism>
<name>A0A0Q0SJK2_9PSED</name>
<proteinExistence type="predicted"/>
<dbReference type="EMBL" id="LLWH01000232">
    <property type="protein sequence ID" value="KQB51593.1"/>
    <property type="molecule type" value="Genomic_DNA"/>
</dbReference>
<comment type="caution">
    <text evidence="1">The sequence shown here is derived from an EMBL/GenBank/DDBJ whole genome shotgun (WGS) entry which is preliminary data.</text>
</comment>
<evidence type="ECO:0000313" key="1">
    <source>
        <dbReference type="EMBL" id="KQB51593.1"/>
    </source>
</evidence>
<reference evidence="1 2" key="1">
    <citation type="submission" date="2015-10" db="EMBL/GenBank/DDBJ databases">
        <title>Pseudomonas helleri sp. nov. and Pseudomonas weihenstephanensis sp. nov., isolated from raw cows milk.</title>
        <authorList>
            <person name="Von Neubeck M."/>
            <person name="Huptas C."/>
            <person name="Wenning M."/>
            <person name="Scherer S."/>
        </authorList>
    </citation>
    <scope>NUCLEOTIDE SEQUENCE [LARGE SCALE GENOMIC DNA]</scope>
    <source>
        <strain evidence="1 2">BSTT44</strain>
    </source>
</reference>
<evidence type="ECO:0000313" key="2">
    <source>
        <dbReference type="Proteomes" id="UP000050342"/>
    </source>
</evidence>
<dbReference type="OrthoDB" id="9900013at2"/>